<organism evidence="1 2">
    <name type="scientific">Paramecium sonneborni</name>
    <dbReference type="NCBI Taxonomy" id="65129"/>
    <lineage>
        <taxon>Eukaryota</taxon>
        <taxon>Sar</taxon>
        <taxon>Alveolata</taxon>
        <taxon>Ciliophora</taxon>
        <taxon>Intramacronucleata</taxon>
        <taxon>Oligohymenophorea</taxon>
        <taxon>Peniculida</taxon>
        <taxon>Parameciidae</taxon>
        <taxon>Paramecium</taxon>
    </lineage>
</organism>
<evidence type="ECO:0000313" key="1">
    <source>
        <dbReference type="EMBL" id="CAD8063790.1"/>
    </source>
</evidence>
<dbReference type="AlphaFoldDB" id="A0A8S1L6R5"/>
<comment type="caution">
    <text evidence="1">The sequence shown here is derived from an EMBL/GenBank/DDBJ whole genome shotgun (WGS) entry which is preliminary data.</text>
</comment>
<reference evidence="1" key="1">
    <citation type="submission" date="2021-01" db="EMBL/GenBank/DDBJ databases">
        <authorList>
            <consortium name="Genoscope - CEA"/>
            <person name="William W."/>
        </authorList>
    </citation>
    <scope>NUCLEOTIDE SEQUENCE</scope>
</reference>
<sequence>MISNFTQEQLKMHLQINRKIKNAILKPQAEMSGSIVDILFSLRNTI</sequence>
<evidence type="ECO:0000313" key="2">
    <source>
        <dbReference type="Proteomes" id="UP000692954"/>
    </source>
</evidence>
<gene>
    <name evidence="1" type="ORF">PSON_ATCC_30995.1.T0180168</name>
</gene>
<proteinExistence type="predicted"/>
<keyword evidence="2" id="KW-1185">Reference proteome</keyword>
<protein>
    <submittedName>
        <fullName evidence="1">Uncharacterized protein</fullName>
    </submittedName>
</protein>
<dbReference type="EMBL" id="CAJJDN010000018">
    <property type="protein sequence ID" value="CAD8063790.1"/>
    <property type="molecule type" value="Genomic_DNA"/>
</dbReference>
<name>A0A8S1L6R5_9CILI</name>
<dbReference type="Proteomes" id="UP000692954">
    <property type="component" value="Unassembled WGS sequence"/>
</dbReference>
<accession>A0A8S1L6R5</accession>